<dbReference type="Proteomes" id="UP000268727">
    <property type="component" value="Unassembled WGS sequence"/>
</dbReference>
<evidence type="ECO:0000313" key="4">
    <source>
        <dbReference type="Proteomes" id="UP000268727"/>
    </source>
</evidence>
<proteinExistence type="predicted"/>
<name>A0A3N1H8C1_9PSEU</name>
<feature type="compositionally biased region" description="Low complexity" evidence="1">
    <location>
        <begin position="75"/>
        <end position="101"/>
    </location>
</feature>
<keyword evidence="4" id="KW-1185">Reference proteome</keyword>
<accession>A0A3N1H8C1</accession>
<comment type="caution">
    <text evidence="3">The sequence shown here is derived from an EMBL/GenBank/DDBJ whole genome shotgun (WGS) entry which is preliminary data.</text>
</comment>
<dbReference type="RefSeq" id="WP_246037732.1">
    <property type="nucleotide sequence ID" value="NZ_RJKM01000001.1"/>
</dbReference>
<feature type="compositionally biased region" description="Gly residues" evidence="1">
    <location>
        <begin position="111"/>
        <end position="120"/>
    </location>
</feature>
<organism evidence="3 4">
    <name type="scientific">Saccharothrix texasensis</name>
    <dbReference type="NCBI Taxonomy" id="103734"/>
    <lineage>
        <taxon>Bacteria</taxon>
        <taxon>Bacillati</taxon>
        <taxon>Actinomycetota</taxon>
        <taxon>Actinomycetes</taxon>
        <taxon>Pseudonocardiales</taxon>
        <taxon>Pseudonocardiaceae</taxon>
        <taxon>Saccharothrix</taxon>
    </lineage>
</organism>
<feature type="region of interest" description="Disordered" evidence="1">
    <location>
        <begin position="1"/>
        <end position="36"/>
    </location>
</feature>
<gene>
    <name evidence="3" type="ORF">EDD40_3846</name>
</gene>
<dbReference type="EMBL" id="RJKM01000001">
    <property type="protein sequence ID" value="ROP38492.1"/>
    <property type="molecule type" value="Genomic_DNA"/>
</dbReference>
<evidence type="ECO:0000256" key="2">
    <source>
        <dbReference type="SAM" id="Phobius"/>
    </source>
</evidence>
<feature type="transmembrane region" description="Helical" evidence="2">
    <location>
        <begin position="37"/>
        <end position="56"/>
    </location>
</feature>
<dbReference type="AlphaFoldDB" id="A0A3N1H8C1"/>
<feature type="region of interest" description="Disordered" evidence="1">
    <location>
        <begin position="68"/>
        <end position="120"/>
    </location>
</feature>
<sequence length="120" mass="12193">MSSFDPVPWEQTTAIVLARQPSTDKDPGGQQEDFGKSSPLGLLVLVLFFIAVVFLVKSMSKHLKKLPASFDEPEAGAGAETAAAGAEDAEVEPGAGSGPKPGSKPEAKAGNGNGGAKKDG</sequence>
<evidence type="ECO:0000256" key="1">
    <source>
        <dbReference type="SAM" id="MobiDB-lite"/>
    </source>
</evidence>
<protein>
    <submittedName>
        <fullName evidence="3">Uncharacterized protein</fullName>
    </submittedName>
</protein>
<keyword evidence="2" id="KW-0812">Transmembrane</keyword>
<reference evidence="3 4" key="1">
    <citation type="submission" date="2018-11" db="EMBL/GenBank/DDBJ databases">
        <title>Sequencing the genomes of 1000 actinobacteria strains.</title>
        <authorList>
            <person name="Klenk H.-P."/>
        </authorList>
    </citation>
    <scope>NUCLEOTIDE SEQUENCE [LARGE SCALE GENOMIC DNA]</scope>
    <source>
        <strain evidence="3 4">DSM 44231</strain>
    </source>
</reference>
<evidence type="ECO:0000313" key="3">
    <source>
        <dbReference type="EMBL" id="ROP38492.1"/>
    </source>
</evidence>
<keyword evidence="2" id="KW-0472">Membrane</keyword>
<keyword evidence="2" id="KW-1133">Transmembrane helix</keyword>